<proteinExistence type="predicted"/>
<reference evidence="1" key="1">
    <citation type="submission" date="2022-04" db="EMBL/GenBank/DDBJ databases">
        <title>Jade perch genome.</title>
        <authorList>
            <person name="Chao B."/>
        </authorList>
    </citation>
    <scope>NUCLEOTIDE SEQUENCE</scope>
    <source>
        <strain evidence="1">CB-2022</strain>
    </source>
</reference>
<accession>A0ACB8VIA5</accession>
<dbReference type="Proteomes" id="UP000831701">
    <property type="component" value="Chromosome 21"/>
</dbReference>
<organism evidence="1 2">
    <name type="scientific">Scortum barcoo</name>
    <name type="common">barcoo grunter</name>
    <dbReference type="NCBI Taxonomy" id="214431"/>
    <lineage>
        <taxon>Eukaryota</taxon>
        <taxon>Metazoa</taxon>
        <taxon>Chordata</taxon>
        <taxon>Craniata</taxon>
        <taxon>Vertebrata</taxon>
        <taxon>Euteleostomi</taxon>
        <taxon>Actinopterygii</taxon>
        <taxon>Neopterygii</taxon>
        <taxon>Teleostei</taxon>
        <taxon>Neoteleostei</taxon>
        <taxon>Acanthomorphata</taxon>
        <taxon>Eupercaria</taxon>
        <taxon>Centrarchiformes</taxon>
        <taxon>Terapontoidei</taxon>
        <taxon>Terapontidae</taxon>
        <taxon>Scortum</taxon>
    </lineage>
</organism>
<sequence length="414" mass="46324">MAGVWRCTLAVVALMCVCLLDSADAVGGAKSRPRPQRRPPKKPKVEPIGPTASPAQNIDIERMTGIWYLLTAASKCSYLINHGTKVEPTVMNFTRSSASDETLFVRTKTRHNHQCWEIVQVYYLTPTPGQLLLKGARPEQNTEIVIWDTDYESYAIVYYQKLGKITIKLFSRSVDDLSEPVLTKFEEHAEKQNFGLAYLFPFPTYSHCGTVDQNHVISKLKLQGPEHKGEAMRNTLLKMMVALMCALAACADIAPVNDFDLEKMAGKWYIVGFATNAQWFVNHKANMKVGTAMLVATEGGDLDLSYANLNADGTCWRMTHLAKKTETPGRFTFHSQVWNNDNDMRVVDVVYDNYALVHTVKTKEGVSEVLNKLYSRTPEASDALQQKFTQFSLETGILSDNIVILPANAECPEV</sequence>
<keyword evidence="2" id="KW-1185">Reference proteome</keyword>
<gene>
    <name evidence="1" type="ORF">L3Q82_018052</name>
</gene>
<name>A0ACB8VIA5_9TELE</name>
<protein>
    <submittedName>
        <fullName evidence="1">Uncharacterized protein</fullName>
    </submittedName>
</protein>
<dbReference type="EMBL" id="CM041551">
    <property type="protein sequence ID" value="KAI3355195.1"/>
    <property type="molecule type" value="Genomic_DNA"/>
</dbReference>
<evidence type="ECO:0000313" key="2">
    <source>
        <dbReference type="Proteomes" id="UP000831701"/>
    </source>
</evidence>
<comment type="caution">
    <text evidence="1">The sequence shown here is derived from an EMBL/GenBank/DDBJ whole genome shotgun (WGS) entry which is preliminary data.</text>
</comment>
<evidence type="ECO:0000313" key="1">
    <source>
        <dbReference type="EMBL" id="KAI3355195.1"/>
    </source>
</evidence>